<dbReference type="AlphaFoldDB" id="K0UP46"/>
<evidence type="ECO:0000259" key="3">
    <source>
        <dbReference type="Pfam" id="PF24238"/>
    </source>
</evidence>
<evidence type="ECO:0000256" key="1">
    <source>
        <dbReference type="SAM" id="MobiDB-lite"/>
    </source>
</evidence>
<feature type="domain" description="CDGP" evidence="3">
    <location>
        <begin position="20"/>
        <end position="86"/>
    </location>
</feature>
<keyword evidence="2" id="KW-0732">Signal</keyword>
<dbReference type="eggNOG" id="ENOG5031P0Y">
    <property type="taxonomic scope" value="Bacteria"/>
</dbReference>
<keyword evidence="5" id="KW-1185">Reference proteome</keyword>
<dbReference type="InterPro" id="IPR056271">
    <property type="entry name" value="CDGP_dom"/>
</dbReference>
<feature type="chain" id="PRO_5038433056" description="CDGP domain-containing protein" evidence="2">
    <location>
        <begin position="20"/>
        <end position="88"/>
    </location>
</feature>
<dbReference type="Pfam" id="PF24238">
    <property type="entry name" value="CDGP"/>
    <property type="match status" value="1"/>
</dbReference>
<name>K0UP46_MYCVA</name>
<organism evidence="4 5">
    <name type="scientific">Mycolicibacterium vaccae ATCC 25954</name>
    <dbReference type="NCBI Taxonomy" id="1194972"/>
    <lineage>
        <taxon>Bacteria</taxon>
        <taxon>Bacillati</taxon>
        <taxon>Actinomycetota</taxon>
        <taxon>Actinomycetes</taxon>
        <taxon>Mycobacteriales</taxon>
        <taxon>Mycobacteriaceae</taxon>
        <taxon>Mycolicibacterium</taxon>
    </lineage>
</organism>
<feature type="compositionally biased region" description="Low complexity" evidence="1">
    <location>
        <begin position="70"/>
        <end position="88"/>
    </location>
</feature>
<feature type="region of interest" description="Disordered" evidence="1">
    <location>
        <begin position="66"/>
        <end position="88"/>
    </location>
</feature>
<dbReference type="EMBL" id="ALQA01000125">
    <property type="protein sequence ID" value="EJZ04338.1"/>
    <property type="molecule type" value="Genomic_DNA"/>
</dbReference>
<evidence type="ECO:0000313" key="4">
    <source>
        <dbReference type="EMBL" id="EJZ04338.1"/>
    </source>
</evidence>
<comment type="caution">
    <text evidence="4">The sequence shown here is derived from an EMBL/GenBank/DDBJ whole genome shotgun (WGS) entry which is preliminary data.</text>
</comment>
<dbReference type="Proteomes" id="UP000006072">
    <property type="component" value="Unassembled WGS sequence"/>
</dbReference>
<dbReference type="HOGENOM" id="CLU_2356744_0_0_11"/>
<reference evidence="4 5" key="1">
    <citation type="journal article" date="2012" name="J. Bacteriol.">
        <title>Complete Genome Sequence of Mycobacterium vaccae Type Strain ATCC 25954.</title>
        <authorList>
            <person name="Ho Y.S."/>
            <person name="Adroub S.A."/>
            <person name="Abadi M."/>
            <person name="Al Alwan B."/>
            <person name="Alkhateeb R."/>
            <person name="Gao G."/>
            <person name="Ragab A."/>
            <person name="Ali S."/>
            <person name="van Soolingen D."/>
            <person name="Bitter W."/>
            <person name="Pain A."/>
            <person name="Abdallah A.M."/>
        </authorList>
    </citation>
    <scope>NUCLEOTIDE SEQUENCE [LARGE SCALE GENOMIC DNA]</scope>
    <source>
        <strain evidence="4 5">ATCC 25954</strain>
    </source>
</reference>
<proteinExistence type="predicted"/>
<evidence type="ECO:0000313" key="5">
    <source>
        <dbReference type="Proteomes" id="UP000006072"/>
    </source>
</evidence>
<feature type="signal peptide" evidence="2">
    <location>
        <begin position="1"/>
        <end position="19"/>
    </location>
</feature>
<sequence length="88" mass="8746">MAALLAATGLIAAAPTAGAGCLYGGGFISKCDGPVQPDGAWLRCVGIARGIPSGFSTHLVPEKRCGLMGPGQPAQDPAFADPPVRIAD</sequence>
<dbReference type="PATRIC" id="fig|1194972.3.peg.5787"/>
<evidence type="ECO:0000256" key="2">
    <source>
        <dbReference type="SAM" id="SignalP"/>
    </source>
</evidence>
<protein>
    <recommendedName>
        <fullName evidence="3">CDGP domain-containing protein</fullName>
    </recommendedName>
</protein>
<gene>
    <name evidence="4" type="ORF">MVAC_29223</name>
</gene>
<accession>K0UP46</accession>